<dbReference type="EMBL" id="FNUZ01000003">
    <property type="protein sequence ID" value="SEG33406.1"/>
    <property type="molecule type" value="Genomic_DNA"/>
</dbReference>
<dbReference type="InterPro" id="IPR021136">
    <property type="entry name" value="Flagellar_hook_control-like_C"/>
</dbReference>
<dbReference type="AlphaFoldDB" id="A0A1H5ZDH0"/>
<gene>
    <name evidence="2" type="ORF">SAMN04488045_2512</name>
</gene>
<protein>
    <submittedName>
        <fullName evidence="2">Hook-length control protein FliK</fullName>
    </submittedName>
</protein>
<dbReference type="RefSeq" id="WP_103910808.1">
    <property type="nucleotide sequence ID" value="NZ_FNUZ01000003.1"/>
</dbReference>
<name>A0A1H5ZDH0_9RHOB</name>
<dbReference type="Pfam" id="PF02120">
    <property type="entry name" value="Flg_hook"/>
    <property type="match status" value="1"/>
</dbReference>
<dbReference type="Gene3D" id="3.30.750.140">
    <property type="match status" value="1"/>
</dbReference>
<evidence type="ECO:0000313" key="2">
    <source>
        <dbReference type="EMBL" id="SEG33406.1"/>
    </source>
</evidence>
<evidence type="ECO:0000313" key="3">
    <source>
        <dbReference type="Proteomes" id="UP000236752"/>
    </source>
</evidence>
<dbReference type="OrthoDB" id="7203912at2"/>
<evidence type="ECO:0000259" key="1">
    <source>
        <dbReference type="Pfam" id="PF02120"/>
    </source>
</evidence>
<accession>A0A1H5ZDH0</accession>
<dbReference type="Proteomes" id="UP000236752">
    <property type="component" value="Unassembled WGS sequence"/>
</dbReference>
<keyword evidence="3" id="KW-1185">Reference proteome</keyword>
<dbReference type="InterPro" id="IPR038610">
    <property type="entry name" value="FliK-like_C_sf"/>
</dbReference>
<proteinExistence type="predicted"/>
<reference evidence="2 3" key="1">
    <citation type="submission" date="2016-10" db="EMBL/GenBank/DDBJ databases">
        <authorList>
            <person name="de Groot N.N."/>
        </authorList>
    </citation>
    <scope>NUCLEOTIDE SEQUENCE [LARGE SCALE GENOMIC DNA]</scope>
    <source>
        <strain evidence="2 3">DSM 26915</strain>
    </source>
</reference>
<organism evidence="2 3">
    <name type="scientific">Thalassococcus halodurans</name>
    <dbReference type="NCBI Taxonomy" id="373675"/>
    <lineage>
        <taxon>Bacteria</taxon>
        <taxon>Pseudomonadati</taxon>
        <taxon>Pseudomonadota</taxon>
        <taxon>Alphaproteobacteria</taxon>
        <taxon>Rhodobacterales</taxon>
        <taxon>Roseobacteraceae</taxon>
        <taxon>Thalassococcus</taxon>
    </lineage>
</organism>
<feature type="domain" description="Flagellar hook-length control protein-like C-terminal" evidence="1">
    <location>
        <begin position="348"/>
        <end position="414"/>
    </location>
</feature>
<sequence>MFIPNSIMATLGAVGRTGCPVDEGLENQGEDFLFVLNELMAVLPEEGSAPAEPGQDDVIPEVDIEADQNVSDLVVDSEFQSFEDALDDGRVHYGQVQKLTDQFVEFDKAKESDLSIFNFKIFPKYPDTEIERISVGFNPGNTDQLEVRDNISYFPNSVERESIGSDDLVKTVAIGERSNLQNAASVFPKGTFQFSENEINKRQLDINLEKLEATDRKQNIPTLISNRENQTVSPVMTSGSETQNFGVKPAEDIEKATDSTPEAAEREDHYSVLPKQHSSSAHLPAEARAVEIQPASLEQDFVPPAISIDPQLGVERTSGTVFKPSPSVAPQISARVVEAVPAATEGPVEIVLDPEELGKLRMQITRSETGWTLHVNIERPETLDFMRRHIETLQKDLVSVGYESLNLQLGGGQNGGASAQEHLKRAEGPSIVLDEGQSQNMTTVVINDGLDIRV</sequence>